<dbReference type="SUPFAM" id="SSF52540">
    <property type="entry name" value="P-loop containing nucleoside triphosphate hydrolases"/>
    <property type="match status" value="1"/>
</dbReference>
<keyword evidence="12" id="KW-1185">Reference proteome</keyword>
<organism evidence="11 12">
    <name type="scientific">Kosmotoga arenicorallina S304</name>
    <dbReference type="NCBI Taxonomy" id="1453497"/>
    <lineage>
        <taxon>Bacteria</taxon>
        <taxon>Thermotogati</taxon>
        <taxon>Thermotogota</taxon>
        <taxon>Thermotogae</taxon>
        <taxon>Kosmotogales</taxon>
        <taxon>Kosmotogaceae</taxon>
        <taxon>Kosmotoga</taxon>
    </lineage>
</organism>
<evidence type="ECO:0000256" key="9">
    <source>
        <dbReference type="ARBA" id="ARBA00022842"/>
    </source>
</evidence>
<dbReference type="GO" id="GO:0005524">
    <property type="term" value="F:ATP binding"/>
    <property type="evidence" value="ECO:0007669"/>
    <property type="project" value="UniProtKB-KW"/>
</dbReference>
<dbReference type="InterPro" id="IPR027417">
    <property type="entry name" value="P-loop_NTPase"/>
</dbReference>
<dbReference type="STRING" id="1453497.AT15_04100"/>
<reference evidence="11 12" key="1">
    <citation type="submission" date="2014-02" db="EMBL/GenBank/DDBJ databases">
        <title>Kosmotoga genome sequencing.</title>
        <authorList>
            <person name="Pollo S.M."/>
            <person name="Charchuk R."/>
            <person name="Nesbo C.L."/>
        </authorList>
    </citation>
    <scope>NUCLEOTIDE SEQUENCE [LARGE SCALE GENOMIC DNA]</scope>
    <source>
        <strain evidence="11 12">S304</strain>
    </source>
</reference>
<accession>A0A176JZ84</accession>
<dbReference type="GO" id="GO:0002949">
    <property type="term" value="P:tRNA threonylcarbamoyladenosine modification"/>
    <property type="evidence" value="ECO:0007669"/>
    <property type="project" value="InterPro"/>
</dbReference>
<keyword evidence="9" id="KW-0460">Magnesium</keyword>
<sequence length="174" mass="20025">MERSDKKIYELGNIDEITLRKIGKLLGLNLTGGEILLLYGNLGTGKTTFVKGLAEGMGIAPDYVRSPTFTLVNMYPGPRLQLIHADFYRLDSEDEIEDLGFEELLDENSILAIEWPEKLKISRTETLKICLYYENELKRKLKIETHSERLTHILAEILSDLKRDKDKTHSTDRR</sequence>
<evidence type="ECO:0000256" key="7">
    <source>
        <dbReference type="ARBA" id="ARBA00022741"/>
    </source>
</evidence>
<name>A0A176JZ84_9BACT</name>
<gene>
    <name evidence="11" type="ORF">AT15_04100</name>
</gene>
<dbReference type="RefSeq" id="WP_068348363.1">
    <property type="nucleotide sequence ID" value="NZ_JFHK01000020.1"/>
</dbReference>
<evidence type="ECO:0000256" key="1">
    <source>
        <dbReference type="ARBA" id="ARBA00004496"/>
    </source>
</evidence>
<comment type="similarity">
    <text evidence="2">Belongs to the TsaE family.</text>
</comment>
<dbReference type="PANTHER" id="PTHR33540">
    <property type="entry name" value="TRNA THREONYLCARBAMOYLADENOSINE BIOSYNTHESIS PROTEIN TSAE"/>
    <property type="match status" value="1"/>
</dbReference>
<evidence type="ECO:0000313" key="12">
    <source>
        <dbReference type="Proteomes" id="UP000077339"/>
    </source>
</evidence>
<dbReference type="EMBL" id="JFHK01000020">
    <property type="protein sequence ID" value="OAA29180.1"/>
    <property type="molecule type" value="Genomic_DNA"/>
</dbReference>
<evidence type="ECO:0000256" key="4">
    <source>
        <dbReference type="ARBA" id="ARBA00022490"/>
    </source>
</evidence>
<evidence type="ECO:0000256" key="8">
    <source>
        <dbReference type="ARBA" id="ARBA00022840"/>
    </source>
</evidence>
<dbReference type="Proteomes" id="UP000077339">
    <property type="component" value="Unassembled WGS sequence"/>
</dbReference>
<proteinExistence type="inferred from homology"/>
<comment type="subcellular location">
    <subcellularLocation>
        <location evidence="1">Cytoplasm</location>
    </subcellularLocation>
</comment>
<dbReference type="GO" id="GO:0046872">
    <property type="term" value="F:metal ion binding"/>
    <property type="evidence" value="ECO:0007669"/>
    <property type="project" value="UniProtKB-KW"/>
</dbReference>
<protein>
    <recommendedName>
        <fullName evidence="3">tRNA threonylcarbamoyladenosine biosynthesis protein TsaE</fullName>
    </recommendedName>
    <alternativeName>
        <fullName evidence="10">t(6)A37 threonylcarbamoyladenosine biosynthesis protein TsaE</fullName>
    </alternativeName>
</protein>
<comment type="caution">
    <text evidence="11">The sequence shown here is derived from an EMBL/GenBank/DDBJ whole genome shotgun (WGS) entry which is preliminary data.</text>
</comment>
<dbReference type="OrthoDB" id="9815896at2"/>
<dbReference type="GO" id="GO:0005737">
    <property type="term" value="C:cytoplasm"/>
    <property type="evidence" value="ECO:0007669"/>
    <property type="project" value="UniProtKB-SubCell"/>
</dbReference>
<dbReference type="PATRIC" id="fig|1453497.3.peg.813"/>
<dbReference type="Gene3D" id="3.40.50.300">
    <property type="entry name" value="P-loop containing nucleotide triphosphate hydrolases"/>
    <property type="match status" value="1"/>
</dbReference>
<evidence type="ECO:0000256" key="2">
    <source>
        <dbReference type="ARBA" id="ARBA00007599"/>
    </source>
</evidence>
<keyword evidence="8" id="KW-0067">ATP-binding</keyword>
<evidence type="ECO:0000313" key="11">
    <source>
        <dbReference type="EMBL" id="OAA29180.1"/>
    </source>
</evidence>
<dbReference type="PANTHER" id="PTHR33540:SF2">
    <property type="entry name" value="TRNA THREONYLCARBAMOYLADENOSINE BIOSYNTHESIS PROTEIN TSAE"/>
    <property type="match status" value="1"/>
</dbReference>
<dbReference type="NCBIfam" id="TIGR00150">
    <property type="entry name" value="T6A_YjeE"/>
    <property type="match status" value="1"/>
</dbReference>
<keyword evidence="5" id="KW-0819">tRNA processing</keyword>
<evidence type="ECO:0000256" key="10">
    <source>
        <dbReference type="ARBA" id="ARBA00032441"/>
    </source>
</evidence>
<dbReference type="AlphaFoldDB" id="A0A176JZ84"/>
<dbReference type="InterPro" id="IPR003442">
    <property type="entry name" value="T6A_TsaE"/>
</dbReference>
<evidence type="ECO:0000256" key="6">
    <source>
        <dbReference type="ARBA" id="ARBA00022723"/>
    </source>
</evidence>
<dbReference type="Pfam" id="PF02367">
    <property type="entry name" value="TsaE"/>
    <property type="match status" value="1"/>
</dbReference>
<evidence type="ECO:0000256" key="5">
    <source>
        <dbReference type="ARBA" id="ARBA00022694"/>
    </source>
</evidence>
<keyword evidence="4" id="KW-0963">Cytoplasm</keyword>
<evidence type="ECO:0000256" key="3">
    <source>
        <dbReference type="ARBA" id="ARBA00019010"/>
    </source>
</evidence>
<keyword evidence="6" id="KW-0479">Metal-binding</keyword>
<keyword evidence="7" id="KW-0547">Nucleotide-binding</keyword>